<organism evidence="2 3">
    <name type="scientific">Brevibacterium samyangense</name>
    <dbReference type="NCBI Taxonomy" id="366888"/>
    <lineage>
        <taxon>Bacteria</taxon>
        <taxon>Bacillati</taxon>
        <taxon>Actinomycetota</taxon>
        <taxon>Actinomycetes</taxon>
        <taxon>Micrococcales</taxon>
        <taxon>Brevibacteriaceae</taxon>
        <taxon>Brevibacterium</taxon>
    </lineage>
</organism>
<reference evidence="3" key="1">
    <citation type="journal article" date="2019" name="Int. J. Syst. Evol. Microbiol.">
        <title>The Global Catalogue of Microorganisms (GCM) 10K type strain sequencing project: providing services to taxonomists for standard genome sequencing and annotation.</title>
        <authorList>
            <consortium name="The Broad Institute Genomics Platform"/>
            <consortium name="The Broad Institute Genome Sequencing Center for Infectious Disease"/>
            <person name="Wu L."/>
            <person name="Ma J."/>
        </authorList>
    </citation>
    <scope>NUCLEOTIDE SEQUENCE [LARGE SCALE GENOMIC DNA]</scope>
    <source>
        <strain evidence="3">JCM 14546</strain>
    </source>
</reference>
<dbReference type="PANTHER" id="PTHR36183:SF2">
    <property type="entry name" value="BETA-GLUCURONIDASE C-TERMINAL DOMAIN-CONTAINING PROTEIN"/>
    <property type="match status" value="1"/>
</dbReference>
<evidence type="ECO:0008006" key="4">
    <source>
        <dbReference type="Google" id="ProtNLM"/>
    </source>
</evidence>
<evidence type="ECO:0000313" key="3">
    <source>
        <dbReference type="Proteomes" id="UP001500755"/>
    </source>
</evidence>
<dbReference type="PANTHER" id="PTHR36183">
    <property type="entry name" value="BETA-GLUCURONIDASE"/>
    <property type="match status" value="1"/>
</dbReference>
<dbReference type="Gene3D" id="2.60.40.1180">
    <property type="entry name" value="Golgi alpha-mannosidase II"/>
    <property type="match status" value="1"/>
</dbReference>
<keyword evidence="1" id="KW-0732">Signal</keyword>
<keyword evidence="3" id="KW-1185">Reference proteome</keyword>
<evidence type="ECO:0000256" key="1">
    <source>
        <dbReference type="SAM" id="SignalP"/>
    </source>
</evidence>
<protein>
    <recommendedName>
        <fullName evidence="4">Glycosyl hydrolase family 79, N-terminal domain</fullName>
    </recommendedName>
</protein>
<feature type="chain" id="PRO_5045355406" description="Glycosyl hydrolase family 79, N-terminal domain" evidence="1">
    <location>
        <begin position="21"/>
        <end position="521"/>
    </location>
</feature>
<comment type="caution">
    <text evidence="2">The sequence shown here is derived from an EMBL/GenBank/DDBJ whole genome shotgun (WGS) entry which is preliminary data.</text>
</comment>
<accession>A0ABP5F5Y9</accession>
<dbReference type="InterPro" id="IPR017853">
    <property type="entry name" value="GH"/>
</dbReference>
<dbReference type="RefSeq" id="WP_344310483.1">
    <property type="nucleotide sequence ID" value="NZ_BAAANO010000031.1"/>
</dbReference>
<dbReference type="Gene3D" id="3.20.20.80">
    <property type="entry name" value="Glycosidases"/>
    <property type="match status" value="1"/>
</dbReference>
<dbReference type="PROSITE" id="PS51257">
    <property type="entry name" value="PROKAR_LIPOPROTEIN"/>
    <property type="match status" value="1"/>
</dbReference>
<feature type="signal peptide" evidence="1">
    <location>
        <begin position="1"/>
        <end position="20"/>
    </location>
</feature>
<name>A0ABP5F5Y9_9MICO</name>
<dbReference type="SUPFAM" id="SSF51445">
    <property type="entry name" value="(Trans)glycosidases"/>
    <property type="match status" value="1"/>
</dbReference>
<sequence>MTRRTRTRYFALAGTLALMAGVGCSGTKSDEAPSTPPDPTSAAPFVQEFGGASVDGEPATVVVDGEPSDNEVESNLIGLSFEATDLPDERWDPDTGNLDEVLAELGSPGLRFGGNSLDRRVFWTSEDETAPDDSYTVVTPEDLERVGRMAETLGSDVTLGIPLGDFDPERGADMAVHAVEVFGDNLIGISIGNEPNGFTVDTRPGLKIREDSWNEEEYVEQAGEYIEAIDGAVGEDAPIVGPGAFDGAWLTAFLEADFPGTTALTQHWYATYNCDSTEVPGRGPLPENLVDPVVHDAAAKMLGIGLEKSEAAGLPLWVEETGSTSCSGTTPSSRTHATALWTVDYVLHAAELGVARLNMHSMLGPCDTGATMSVVCSAVGETEGSGDSGGSGEVREQVNHPALELASLSVGGSVLGTEDTGGGNLRSYAVEKDDAIVVTVVNNNDAAESRGNPVSISVPEGYRATEAAQIHGPANDAENSTGFTPLSALTGEGSGVTSSEPGALDIDLVSSSATTVVFEKA</sequence>
<dbReference type="EMBL" id="BAAANO010000031">
    <property type="protein sequence ID" value="GAA2013708.1"/>
    <property type="molecule type" value="Genomic_DNA"/>
</dbReference>
<dbReference type="InterPro" id="IPR052974">
    <property type="entry name" value="GH79_Enzymes"/>
</dbReference>
<gene>
    <name evidence="2" type="ORF">GCM10009755_26730</name>
</gene>
<dbReference type="Proteomes" id="UP001500755">
    <property type="component" value="Unassembled WGS sequence"/>
</dbReference>
<evidence type="ECO:0000313" key="2">
    <source>
        <dbReference type="EMBL" id="GAA2013708.1"/>
    </source>
</evidence>
<proteinExistence type="predicted"/>
<dbReference type="InterPro" id="IPR013780">
    <property type="entry name" value="Glyco_hydro_b"/>
</dbReference>